<dbReference type="Gene3D" id="3.40.50.300">
    <property type="entry name" value="P-loop containing nucleotide triphosphate hydrolases"/>
    <property type="match status" value="2"/>
</dbReference>
<evidence type="ECO:0000256" key="8">
    <source>
        <dbReference type="ARBA" id="ARBA00022884"/>
    </source>
</evidence>
<dbReference type="FunFam" id="3.40.50.300:FF:000498">
    <property type="entry name" value="Eukaryotic initiation factor 4A-III"/>
    <property type="match status" value="1"/>
</dbReference>
<dbReference type="InterPro" id="IPR014014">
    <property type="entry name" value="RNA_helicase_DEAD_Q_motif"/>
</dbReference>
<proteinExistence type="inferred from homology"/>
<dbReference type="InterPro" id="IPR000629">
    <property type="entry name" value="RNA-helicase_DEAD-box_CS"/>
</dbReference>
<keyword evidence="9" id="KW-0539">Nucleus</keyword>
<protein>
    <recommendedName>
        <fullName evidence="2">RNA helicase</fullName>
        <ecNumber evidence="2">3.6.4.13</ecNumber>
    </recommendedName>
</protein>
<keyword evidence="6" id="KW-0509">mRNA transport</keyword>
<accession>A0A6V7X7E9</accession>
<evidence type="ECO:0000256" key="5">
    <source>
        <dbReference type="ARBA" id="ARBA00022806"/>
    </source>
</evidence>
<dbReference type="InterPro" id="IPR001650">
    <property type="entry name" value="Helicase_C-like"/>
</dbReference>
<dbReference type="Pfam" id="PF00270">
    <property type="entry name" value="DEAD"/>
    <property type="match status" value="1"/>
</dbReference>
<evidence type="ECO:0000256" key="1">
    <source>
        <dbReference type="ARBA" id="ARBA00004123"/>
    </source>
</evidence>
<dbReference type="PROSITE" id="PS51195">
    <property type="entry name" value="Q_MOTIF"/>
    <property type="match status" value="1"/>
</dbReference>
<keyword evidence="4 12" id="KW-0378">Hydrolase</keyword>
<dbReference type="AlphaFoldDB" id="A0A6V7X7E9"/>
<dbReference type="GO" id="GO:0003723">
    <property type="term" value="F:RNA binding"/>
    <property type="evidence" value="ECO:0007669"/>
    <property type="project" value="UniProtKB-KW"/>
</dbReference>
<evidence type="ECO:0000259" key="14">
    <source>
        <dbReference type="PROSITE" id="PS51194"/>
    </source>
</evidence>
<dbReference type="PROSITE" id="PS51194">
    <property type="entry name" value="HELICASE_CTER"/>
    <property type="match status" value="1"/>
</dbReference>
<dbReference type="OrthoDB" id="10265785at2759"/>
<dbReference type="GO" id="GO:0043186">
    <property type="term" value="C:P granule"/>
    <property type="evidence" value="ECO:0007669"/>
    <property type="project" value="UniProtKB-ARBA"/>
</dbReference>
<evidence type="ECO:0000259" key="15">
    <source>
        <dbReference type="PROSITE" id="PS51195"/>
    </source>
</evidence>
<dbReference type="InterPro" id="IPR011545">
    <property type="entry name" value="DEAD/DEAH_box_helicase_dom"/>
</dbReference>
<dbReference type="InterPro" id="IPR027417">
    <property type="entry name" value="P-loop_NTPase"/>
</dbReference>
<dbReference type="EC" id="3.6.4.13" evidence="2"/>
<evidence type="ECO:0000259" key="13">
    <source>
        <dbReference type="PROSITE" id="PS51192"/>
    </source>
</evidence>
<dbReference type="Proteomes" id="UP000580250">
    <property type="component" value="Unassembled WGS sequence"/>
</dbReference>
<dbReference type="GO" id="GO:0005524">
    <property type="term" value="F:ATP binding"/>
    <property type="evidence" value="ECO:0007669"/>
    <property type="project" value="UniProtKB-KW"/>
</dbReference>
<organism evidence="16 17">
    <name type="scientific">Meloidogyne enterolobii</name>
    <name type="common">Root-knot nematode worm</name>
    <name type="synonym">Meloidogyne mayaguensis</name>
    <dbReference type="NCBI Taxonomy" id="390850"/>
    <lineage>
        <taxon>Eukaryota</taxon>
        <taxon>Metazoa</taxon>
        <taxon>Ecdysozoa</taxon>
        <taxon>Nematoda</taxon>
        <taxon>Chromadorea</taxon>
        <taxon>Rhabditida</taxon>
        <taxon>Tylenchina</taxon>
        <taxon>Tylenchomorpha</taxon>
        <taxon>Tylenchoidea</taxon>
        <taxon>Meloidogynidae</taxon>
        <taxon>Meloidogyninae</taxon>
        <taxon>Meloidogyne</taxon>
    </lineage>
</organism>
<evidence type="ECO:0000256" key="7">
    <source>
        <dbReference type="ARBA" id="ARBA00022840"/>
    </source>
</evidence>
<dbReference type="CDD" id="cd18787">
    <property type="entry name" value="SF2_C_DEAD"/>
    <property type="match status" value="1"/>
</dbReference>
<evidence type="ECO:0000256" key="3">
    <source>
        <dbReference type="ARBA" id="ARBA00022741"/>
    </source>
</evidence>
<comment type="catalytic activity">
    <reaction evidence="10">
        <text>ATP + H2O = ADP + phosphate + H(+)</text>
        <dbReference type="Rhea" id="RHEA:13065"/>
        <dbReference type="ChEBI" id="CHEBI:15377"/>
        <dbReference type="ChEBI" id="CHEBI:15378"/>
        <dbReference type="ChEBI" id="CHEBI:30616"/>
        <dbReference type="ChEBI" id="CHEBI:43474"/>
        <dbReference type="ChEBI" id="CHEBI:456216"/>
        <dbReference type="EC" id="3.6.4.13"/>
    </reaction>
</comment>
<keyword evidence="7 12" id="KW-0067">ATP-binding</keyword>
<dbReference type="EMBL" id="CAJEWN010001191">
    <property type="protein sequence ID" value="CAD2195248.1"/>
    <property type="molecule type" value="Genomic_DNA"/>
</dbReference>
<dbReference type="PROSITE" id="PS00039">
    <property type="entry name" value="DEAD_ATP_HELICASE"/>
    <property type="match status" value="1"/>
</dbReference>
<dbReference type="PROSITE" id="PS51192">
    <property type="entry name" value="HELICASE_ATP_BIND_1"/>
    <property type="match status" value="1"/>
</dbReference>
<comment type="subcellular location">
    <subcellularLocation>
        <location evidence="1">Nucleus</location>
    </subcellularLocation>
</comment>
<dbReference type="PANTHER" id="PTHR47958">
    <property type="entry name" value="ATP-DEPENDENT RNA HELICASE DBP3"/>
    <property type="match status" value="1"/>
</dbReference>
<evidence type="ECO:0000313" key="17">
    <source>
        <dbReference type="Proteomes" id="UP000580250"/>
    </source>
</evidence>
<evidence type="ECO:0000256" key="10">
    <source>
        <dbReference type="ARBA" id="ARBA00047984"/>
    </source>
</evidence>
<dbReference type="GO" id="GO:0016787">
    <property type="term" value="F:hydrolase activity"/>
    <property type="evidence" value="ECO:0007669"/>
    <property type="project" value="UniProtKB-KW"/>
</dbReference>
<feature type="domain" description="Helicase ATP-binding" evidence="13">
    <location>
        <begin position="69"/>
        <end position="239"/>
    </location>
</feature>
<keyword evidence="8" id="KW-0694">RNA-binding</keyword>
<keyword evidence="3 12" id="KW-0547">Nucleotide-binding</keyword>
<dbReference type="SMART" id="SM00490">
    <property type="entry name" value="HELICc"/>
    <property type="match status" value="1"/>
</dbReference>
<reference evidence="16 17" key="1">
    <citation type="submission" date="2020-08" db="EMBL/GenBank/DDBJ databases">
        <authorList>
            <person name="Koutsovoulos G."/>
            <person name="Danchin GJ E."/>
        </authorList>
    </citation>
    <scope>NUCLEOTIDE SEQUENCE [LARGE SCALE GENOMIC DNA]</scope>
</reference>
<dbReference type="Pfam" id="PF00271">
    <property type="entry name" value="Helicase_C"/>
    <property type="match status" value="1"/>
</dbReference>
<evidence type="ECO:0000256" key="12">
    <source>
        <dbReference type="RuleBase" id="RU000492"/>
    </source>
</evidence>
<feature type="domain" description="Helicase C-terminal" evidence="14">
    <location>
        <begin position="250"/>
        <end position="411"/>
    </location>
</feature>
<evidence type="ECO:0000256" key="9">
    <source>
        <dbReference type="ARBA" id="ARBA00023242"/>
    </source>
</evidence>
<dbReference type="FunFam" id="3.40.50.300:FF:000031">
    <property type="entry name" value="Eukaryotic initiation factor 4A-III"/>
    <property type="match status" value="1"/>
</dbReference>
<dbReference type="SUPFAM" id="SSF52540">
    <property type="entry name" value="P-loop containing nucleoside triphosphate hydrolases"/>
    <property type="match status" value="1"/>
</dbReference>
<keyword evidence="6" id="KW-0813">Transport</keyword>
<comment type="caution">
    <text evidence="16">The sequence shown here is derived from an EMBL/GenBank/DDBJ whole genome shotgun (WGS) entry which is preliminary data.</text>
</comment>
<name>A0A6V7X7E9_MELEN</name>
<dbReference type="CDD" id="cd18045">
    <property type="entry name" value="DEADc_EIF4AIII_DDX48"/>
    <property type="match status" value="1"/>
</dbReference>
<dbReference type="InterPro" id="IPR014001">
    <property type="entry name" value="Helicase_ATP-bd"/>
</dbReference>
<evidence type="ECO:0000256" key="2">
    <source>
        <dbReference type="ARBA" id="ARBA00012552"/>
    </source>
</evidence>
<evidence type="ECO:0000313" key="16">
    <source>
        <dbReference type="EMBL" id="CAD2195248.1"/>
    </source>
</evidence>
<evidence type="ECO:0000256" key="4">
    <source>
        <dbReference type="ARBA" id="ARBA00022801"/>
    </source>
</evidence>
<sequence>MDTTFDAESQMANRKRRIEMEDLSNVEFETSEEVEVLQSFDKMGLKSDLLRGIFSYGFEKPSAIQQRAIMQIVKGRDVIAQAQSGTGKTATFSIGVLQSLDVVARETQALVLAPTRELAVQVQKVILALGDYMNVQCHACIGGTNVGEDIRKLDYGQHVVSGTPGRVFDMIRRRNLRTRSIKMLVLDEADEMLSKGFKEQIYDIYRYLPPNAQVVLLSATLPHDVLEMTSKFMTDPIRVLVKRDELTLEGIKQFFVAVEREEWKFDTLCDLYDTLTITQAVIFCNTRRKVDWLADKMREANFTVCCMHADMEQKDRDAIMKQFRAGESRVLISTDVWARGLDVPQVSLVINYDLPNNRELYIHRIGRSGRYGRKGVAINFVKNDDIRILRDIEQYYSTQIDEMPMNVSELI</sequence>
<evidence type="ECO:0000256" key="11">
    <source>
        <dbReference type="PROSITE-ProRule" id="PRU00552"/>
    </source>
</evidence>
<dbReference type="GO" id="GO:0051028">
    <property type="term" value="P:mRNA transport"/>
    <property type="evidence" value="ECO:0007669"/>
    <property type="project" value="UniProtKB-KW"/>
</dbReference>
<feature type="short sequence motif" description="Q motif" evidence="11">
    <location>
        <begin position="38"/>
        <end position="66"/>
    </location>
</feature>
<dbReference type="SMART" id="SM00487">
    <property type="entry name" value="DEXDc"/>
    <property type="match status" value="1"/>
</dbReference>
<comment type="similarity">
    <text evidence="12">Belongs to the DEAD box helicase family.</text>
</comment>
<evidence type="ECO:0000256" key="6">
    <source>
        <dbReference type="ARBA" id="ARBA00022816"/>
    </source>
</evidence>
<feature type="domain" description="DEAD-box RNA helicase Q" evidence="15">
    <location>
        <begin position="38"/>
        <end position="66"/>
    </location>
</feature>
<keyword evidence="5 12" id="KW-0347">Helicase</keyword>
<dbReference type="GO" id="GO:0005634">
    <property type="term" value="C:nucleus"/>
    <property type="evidence" value="ECO:0007669"/>
    <property type="project" value="UniProtKB-SubCell"/>
</dbReference>
<gene>
    <name evidence="16" type="ORF">MENT_LOCUS48319</name>
</gene>
<dbReference type="GO" id="GO:0003724">
    <property type="term" value="F:RNA helicase activity"/>
    <property type="evidence" value="ECO:0007669"/>
    <property type="project" value="UniProtKB-EC"/>
</dbReference>